<feature type="compositionally biased region" description="Acidic residues" evidence="10">
    <location>
        <begin position="408"/>
        <end position="417"/>
    </location>
</feature>
<feature type="transmembrane region" description="Helical" evidence="11">
    <location>
        <begin position="69"/>
        <end position="87"/>
    </location>
</feature>
<dbReference type="GO" id="GO:0042277">
    <property type="term" value="F:peptide binding"/>
    <property type="evidence" value="ECO:0007669"/>
    <property type="project" value="TreeGrafter"/>
</dbReference>
<evidence type="ECO:0000256" key="6">
    <source>
        <dbReference type="ARBA" id="ARBA00023040"/>
    </source>
</evidence>
<feature type="region of interest" description="Disordered" evidence="10">
    <location>
        <begin position="399"/>
        <end position="426"/>
    </location>
</feature>
<proteinExistence type="inferred from homology"/>
<accession>A0A210Q9S3</accession>
<evidence type="ECO:0000256" key="3">
    <source>
        <dbReference type="ARBA" id="ARBA00022475"/>
    </source>
</evidence>
<evidence type="ECO:0000256" key="8">
    <source>
        <dbReference type="ARBA" id="ARBA00023170"/>
    </source>
</evidence>
<evidence type="ECO:0000256" key="5">
    <source>
        <dbReference type="ARBA" id="ARBA00022989"/>
    </source>
</evidence>
<evidence type="ECO:0000313" key="14">
    <source>
        <dbReference type="Proteomes" id="UP000242188"/>
    </source>
</evidence>
<feature type="transmembrane region" description="Helical" evidence="11">
    <location>
        <begin position="32"/>
        <end position="57"/>
    </location>
</feature>
<dbReference type="EMBL" id="NEDP02004497">
    <property type="protein sequence ID" value="OWF45484.1"/>
    <property type="molecule type" value="Genomic_DNA"/>
</dbReference>
<dbReference type="GO" id="GO:0005886">
    <property type="term" value="C:plasma membrane"/>
    <property type="evidence" value="ECO:0007669"/>
    <property type="project" value="UniProtKB-SubCell"/>
</dbReference>
<dbReference type="InterPro" id="IPR000276">
    <property type="entry name" value="GPCR_Rhodpsn"/>
</dbReference>
<organism evidence="13 14">
    <name type="scientific">Mizuhopecten yessoensis</name>
    <name type="common">Japanese scallop</name>
    <name type="synonym">Patinopecten yessoensis</name>
    <dbReference type="NCBI Taxonomy" id="6573"/>
    <lineage>
        <taxon>Eukaryota</taxon>
        <taxon>Metazoa</taxon>
        <taxon>Spiralia</taxon>
        <taxon>Lophotrochozoa</taxon>
        <taxon>Mollusca</taxon>
        <taxon>Bivalvia</taxon>
        <taxon>Autobranchia</taxon>
        <taxon>Pteriomorphia</taxon>
        <taxon>Pectinida</taxon>
        <taxon>Pectinoidea</taxon>
        <taxon>Pectinidae</taxon>
        <taxon>Mizuhopecten</taxon>
    </lineage>
</organism>
<keyword evidence="14" id="KW-1185">Reference proteome</keyword>
<keyword evidence="3" id="KW-1003">Cell membrane</keyword>
<dbReference type="GO" id="GO:0004983">
    <property type="term" value="F:neuropeptide Y receptor activity"/>
    <property type="evidence" value="ECO:0007669"/>
    <property type="project" value="InterPro"/>
</dbReference>
<evidence type="ECO:0000256" key="11">
    <source>
        <dbReference type="SAM" id="Phobius"/>
    </source>
</evidence>
<evidence type="ECO:0000256" key="10">
    <source>
        <dbReference type="SAM" id="MobiDB-lite"/>
    </source>
</evidence>
<dbReference type="STRING" id="6573.A0A210Q9S3"/>
<feature type="transmembrane region" description="Helical" evidence="11">
    <location>
        <begin position="245"/>
        <end position="264"/>
    </location>
</feature>
<dbReference type="PRINTS" id="PR01012">
    <property type="entry name" value="NRPEPTIDEYR"/>
</dbReference>
<dbReference type="Gene3D" id="1.20.1070.10">
    <property type="entry name" value="Rhodopsin 7-helix transmembrane proteins"/>
    <property type="match status" value="1"/>
</dbReference>
<dbReference type="PANTHER" id="PTHR24229">
    <property type="entry name" value="NEUROPEPTIDES RECEPTOR"/>
    <property type="match status" value="1"/>
</dbReference>
<feature type="domain" description="G-protein coupled receptors family 1 profile" evidence="12">
    <location>
        <begin position="48"/>
        <end position="305"/>
    </location>
</feature>
<comment type="subcellular location">
    <subcellularLocation>
        <location evidence="1">Cell membrane</location>
        <topology evidence="1">Multi-pass membrane protein</topology>
    </subcellularLocation>
</comment>
<comment type="similarity">
    <text evidence="2">Belongs to the G-protein coupled receptor 1 family.</text>
</comment>
<name>A0A210Q9S3_MIZYE</name>
<keyword evidence="4 11" id="KW-0812">Transmembrane</keyword>
<evidence type="ECO:0000256" key="9">
    <source>
        <dbReference type="ARBA" id="ARBA00023224"/>
    </source>
</evidence>
<dbReference type="InterPro" id="IPR017452">
    <property type="entry name" value="GPCR_Rhodpsn_7TM"/>
</dbReference>
<dbReference type="Proteomes" id="UP000242188">
    <property type="component" value="Unassembled WGS sequence"/>
</dbReference>
<dbReference type="PANTHER" id="PTHR24229:SF40">
    <property type="entry name" value="ALLATOSTATIN C RECEPTOR 1-RELATED"/>
    <property type="match status" value="1"/>
</dbReference>
<keyword evidence="8 13" id="KW-0675">Receptor</keyword>
<feature type="transmembrane region" description="Helical" evidence="11">
    <location>
        <begin position="284"/>
        <end position="308"/>
    </location>
</feature>
<dbReference type="OrthoDB" id="6076970at2759"/>
<gene>
    <name evidence="13" type="ORF">KP79_PYT06271</name>
</gene>
<feature type="transmembrane region" description="Helical" evidence="11">
    <location>
        <begin position="199"/>
        <end position="224"/>
    </location>
</feature>
<evidence type="ECO:0000256" key="4">
    <source>
        <dbReference type="ARBA" id="ARBA00022692"/>
    </source>
</evidence>
<keyword evidence="6" id="KW-0297">G-protein coupled receptor</keyword>
<dbReference type="Pfam" id="PF00001">
    <property type="entry name" value="7tm_1"/>
    <property type="match status" value="1"/>
</dbReference>
<dbReference type="InterPro" id="IPR000611">
    <property type="entry name" value="NPY_rcpt"/>
</dbReference>
<evidence type="ECO:0000256" key="7">
    <source>
        <dbReference type="ARBA" id="ARBA00023136"/>
    </source>
</evidence>
<keyword evidence="7 11" id="KW-0472">Membrane</keyword>
<feature type="transmembrane region" description="Helical" evidence="11">
    <location>
        <begin position="107"/>
        <end position="125"/>
    </location>
</feature>
<dbReference type="PROSITE" id="PS50262">
    <property type="entry name" value="G_PROTEIN_RECEP_F1_2"/>
    <property type="match status" value="1"/>
</dbReference>
<sequence>MALNNTTDSMDCDYLDNGTGVTGDMNVAVSTYVVVVSYACIFLCGIAGNGLVIYVVLRYAKMKTVTNLYILNLAVSDFLYILHLPLISTTTYLKYWMFGNAVCKINFVLYSISFFAGVFTLTSLGGDRYIAVCHAINSQEYRKPKYATLIIIGIWSLSFFVMLPTILYSKTVPNHNFPGKLTCTIEWPSGQLIPTEKAYTWYTFLLGFGIPVSLISVFYLLVILRLRTVGPVNKSKETRKAHKKVTRMVLAIISIYIVCWLPYWCFQVNLTLRPKDKSLEDWEILMFNIFTVLTSSNSMLNPILYAFLSDNFRRSFLKSFQCTNLMDANKSLYGESTLPTKHRRSHDYAFGKGKDMEKIELKEKEKEKKTTENNEYQTQTNGNVTEKCRLLQIHKFVKHTEEKNDNDNSLDVEEPDDVGDHSDTAALYADKQIQTREIV</sequence>
<dbReference type="AlphaFoldDB" id="A0A210Q9S3"/>
<evidence type="ECO:0000259" key="12">
    <source>
        <dbReference type="PROSITE" id="PS50262"/>
    </source>
</evidence>
<dbReference type="PRINTS" id="PR00237">
    <property type="entry name" value="GPCRRHODOPSN"/>
</dbReference>
<protein>
    <submittedName>
        <fullName evidence="13">Somatostatin receptor type 4</fullName>
    </submittedName>
</protein>
<evidence type="ECO:0000256" key="1">
    <source>
        <dbReference type="ARBA" id="ARBA00004651"/>
    </source>
</evidence>
<comment type="caution">
    <text evidence="13">The sequence shown here is derived from an EMBL/GenBank/DDBJ whole genome shotgun (WGS) entry which is preliminary data.</text>
</comment>
<keyword evidence="5 11" id="KW-1133">Transmembrane helix</keyword>
<reference evidence="13 14" key="1">
    <citation type="journal article" date="2017" name="Nat. Ecol. Evol.">
        <title>Scallop genome provides insights into evolution of bilaterian karyotype and development.</title>
        <authorList>
            <person name="Wang S."/>
            <person name="Zhang J."/>
            <person name="Jiao W."/>
            <person name="Li J."/>
            <person name="Xun X."/>
            <person name="Sun Y."/>
            <person name="Guo X."/>
            <person name="Huan P."/>
            <person name="Dong B."/>
            <person name="Zhang L."/>
            <person name="Hu X."/>
            <person name="Sun X."/>
            <person name="Wang J."/>
            <person name="Zhao C."/>
            <person name="Wang Y."/>
            <person name="Wang D."/>
            <person name="Huang X."/>
            <person name="Wang R."/>
            <person name="Lv J."/>
            <person name="Li Y."/>
            <person name="Zhang Z."/>
            <person name="Liu B."/>
            <person name="Lu W."/>
            <person name="Hui Y."/>
            <person name="Liang J."/>
            <person name="Zhou Z."/>
            <person name="Hou R."/>
            <person name="Li X."/>
            <person name="Liu Y."/>
            <person name="Li H."/>
            <person name="Ning X."/>
            <person name="Lin Y."/>
            <person name="Zhao L."/>
            <person name="Xing Q."/>
            <person name="Dou J."/>
            <person name="Li Y."/>
            <person name="Mao J."/>
            <person name="Guo H."/>
            <person name="Dou H."/>
            <person name="Li T."/>
            <person name="Mu C."/>
            <person name="Jiang W."/>
            <person name="Fu Q."/>
            <person name="Fu X."/>
            <person name="Miao Y."/>
            <person name="Liu J."/>
            <person name="Yu Q."/>
            <person name="Li R."/>
            <person name="Liao H."/>
            <person name="Li X."/>
            <person name="Kong Y."/>
            <person name="Jiang Z."/>
            <person name="Chourrout D."/>
            <person name="Li R."/>
            <person name="Bao Z."/>
        </authorList>
    </citation>
    <scope>NUCLEOTIDE SEQUENCE [LARGE SCALE GENOMIC DNA]</scope>
    <source>
        <strain evidence="13 14">PY_sf001</strain>
    </source>
</reference>
<dbReference type="GO" id="GO:0043005">
    <property type="term" value="C:neuron projection"/>
    <property type="evidence" value="ECO:0007669"/>
    <property type="project" value="TreeGrafter"/>
</dbReference>
<keyword evidence="9" id="KW-0807">Transducer</keyword>
<feature type="transmembrane region" description="Helical" evidence="11">
    <location>
        <begin position="146"/>
        <end position="168"/>
    </location>
</feature>
<dbReference type="SUPFAM" id="SSF81321">
    <property type="entry name" value="Family A G protein-coupled receptor-like"/>
    <property type="match status" value="1"/>
</dbReference>
<evidence type="ECO:0000256" key="2">
    <source>
        <dbReference type="ARBA" id="ARBA00010663"/>
    </source>
</evidence>
<dbReference type="SMART" id="SM01381">
    <property type="entry name" value="7TM_GPCR_Srsx"/>
    <property type="match status" value="1"/>
</dbReference>
<evidence type="ECO:0000313" key="13">
    <source>
        <dbReference type="EMBL" id="OWF45484.1"/>
    </source>
</evidence>